<evidence type="ECO:0000256" key="2">
    <source>
        <dbReference type="SAM" id="SignalP"/>
    </source>
</evidence>
<organism evidence="3 4">
    <name type="scientific">Urochloa decumbens</name>
    <dbReference type="NCBI Taxonomy" id="240449"/>
    <lineage>
        <taxon>Eukaryota</taxon>
        <taxon>Viridiplantae</taxon>
        <taxon>Streptophyta</taxon>
        <taxon>Embryophyta</taxon>
        <taxon>Tracheophyta</taxon>
        <taxon>Spermatophyta</taxon>
        <taxon>Magnoliopsida</taxon>
        <taxon>Liliopsida</taxon>
        <taxon>Poales</taxon>
        <taxon>Poaceae</taxon>
        <taxon>PACMAD clade</taxon>
        <taxon>Panicoideae</taxon>
        <taxon>Panicodae</taxon>
        <taxon>Paniceae</taxon>
        <taxon>Melinidinae</taxon>
        <taxon>Urochloa</taxon>
    </lineage>
</organism>
<reference evidence="4" key="1">
    <citation type="submission" date="2024-06" db="EMBL/GenBank/DDBJ databases">
        <authorList>
            <person name="Ryan C."/>
        </authorList>
    </citation>
    <scope>NUCLEOTIDE SEQUENCE [LARGE SCALE GENOMIC DNA]</scope>
</reference>
<accession>A0ABC9F0S4</accession>
<feature type="region of interest" description="Disordered" evidence="1">
    <location>
        <begin position="44"/>
        <end position="168"/>
    </location>
</feature>
<evidence type="ECO:0000313" key="3">
    <source>
        <dbReference type="EMBL" id="CAL5067703.1"/>
    </source>
</evidence>
<dbReference type="Proteomes" id="UP001497457">
    <property type="component" value="Chromosome 5rd"/>
</dbReference>
<feature type="compositionally biased region" description="Pro residues" evidence="1">
    <location>
        <begin position="69"/>
        <end position="85"/>
    </location>
</feature>
<keyword evidence="2" id="KW-0732">Signal</keyword>
<dbReference type="PANTHER" id="PTHR34662">
    <property type="entry name" value="OS04G0422700 PROTEIN"/>
    <property type="match status" value="1"/>
</dbReference>
<feature type="compositionally biased region" description="Low complexity" evidence="1">
    <location>
        <begin position="118"/>
        <end position="132"/>
    </location>
</feature>
<dbReference type="EMBL" id="OZ075115">
    <property type="protein sequence ID" value="CAL5067703.1"/>
    <property type="molecule type" value="Genomic_DNA"/>
</dbReference>
<evidence type="ECO:0000313" key="4">
    <source>
        <dbReference type="Proteomes" id="UP001497457"/>
    </source>
</evidence>
<protein>
    <submittedName>
        <fullName evidence="3">Uncharacterized protein</fullName>
    </submittedName>
</protein>
<feature type="signal peptide" evidence="2">
    <location>
        <begin position="1"/>
        <end position="35"/>
    </location>
</feature>
<dbReference type="PANTHER" id="PTHR34662:SF3">
    <property type="entry name" value="OS04G0422700 PROTEIN"/>
    <property type="match status" value="1"/>
</dbReference>
<proteinExistence type="predicted"/>
<evidence type="ECO:0000256" key="1">
    <source>
        <dbReference type="SAM" id="MobiDB-lite"/>
    </source>
</evidence>
<sequence>MGRGSRPGGAGEAQRVLLALVALCSLLAQPQPSRAFFLFGARSSASRGGGGGREEKVPMTVVISDYSPRPAPQGPSPPSAAPAPAPVRGSDGGGEDEDGTPRLPSERRTPGRARSSGDHGAAGAPAGAATSADFISSSPAVPLPAGVTDSATVLPMPTPGHQHQQQQDDVGMGALQLQVRAVQLAVPLLMMLSFRALWW</sequence>
<reference evidence="3 4" key="2">
    <citation type="submission" date="2024-10" db="EMBL/GenBank/DDBJ databases">
        <authorList>
            <person name="Ryan C."/>
        </authorList>
    </citation>
    <scope>NUCLEOTIDE SEQUENCE [LARGE SCALE GENOMIC DNA]</scope>
</reference>
<dbReference type="AlphaFoldDB" id="A0ABC9F0S4"/>
<keyword evidence="4" id="KW-1185">Reference proteome</keyword>
<feature type="chain" id="PRO_5044835595" evidence="2">
    <location>
        <begin position="36"/>
        <end position="199"/>
    </location>
</feature>
<name>A0ABC9F0S4_9POAL</name>
<gene>
    <name evidence="3" type="ORF">URODEC1_LOCUS101148</name>
</gene>